<reference evidence="10" key="1">
    <citation type="journal article" date="2021" name="PeerJ">
        <title>Extensive microbial diversity within the chicken gut microbiome revealed by metagenomics and culture.</title>
        <authorList>
            <person name="Gilroy R."/>
            <person name="Ravi A."/>
            <person name="Getino M."/>
            <person name="Pursley I."/>
            <person name="Horton D.L."/>
            <person name="Alikhan N.F."/>
            <person name="Baker D."/>
            <person name="Gharbi K."/>
            <person name="Hall N."/>
            <person name="Watson M."/>
            <person name="Adriaenssens E.M."/>
            <person name="Foster-Nyarko E."/>
            <person name="Jarju S."/>
            <person name="Secka A."/>
            <person name="Antonio M."/>
            <person name="Oren A."/>
            <person name="Chaudhuri R.R."/>
            <person name="La Ragione R."/>
            <person name="Hildebrand F."/>
            <person name="Pallen M.J."/>
        </authorList>
    </citation>
    <scope>NUCLEOTIDE SEQUENCE</scope>
    <source>
        <strain evidence="10">ChiW19-6364</strain>
    </source>
</reference>
<evidence type="ECO:0000256" key="5">
    <source>
        <dbReference type="ARBA" id="ARBA00022741"/>
    </source>
</evidence>
<evidence type="ECO:0000256" key="4">
    <source>
        <dbReference type="ARBA" id="ARBA00022694"/>
    </source>
</evidence>
<comment type="subcellular location">
    <subcellularLocation>
        <location evidence="1 8">Cytoplasm</location>
    </subcellularLocation>
</comment>
<dbReference type="InterPro" id="IPR012795">
    <property type="entry name" value="tRNA_Ile_lys_synt_N"/>
</dbReference>
<dbReference type="CDD" id="cd01992">
    <property type="entry name" value="TilS_N"/>
    <property type="match status" value="1"/>
</dbReference>
<dbReference type="GO" id="GO:0005737">
    <property type="term" value="C:cytoplasm"/>
    <property type="evidence" value="ECO:0007669"/>
    <property type="project" value="UniProtKB-SubCell"/>
</dbReference>
<dbReference type="InterPro" id="IPR012094">
    <property type="entry name" value="tRNA_Ile_lys_synt"/>
</dbReference>
<dbReference type="SUPFAM" id="SSF82829">
    <property type="entry name" value="MesJ substrate recognition domain-like"/>
    <property type="match status" value="1"/>
</dbReference>
<dbReference type="NCBIfam" id="TIGR02432">
    <property type="entry name" value="lysidine_TilS_N"/>
    <property type="match status" value="1"/>
</dbReference>
<keyword evidence="4 8" id="KW-0819">tRNA processing</keyword>
<dbReference type="SMART" id="SM00977">
    <property type="entry name" value="TilS_C"/>
    <property type="match status" value="1"/>
</dbReference>
<dbReference type="NCBIfam" id="TIGR02433">
    <property type="entry name" value="lysidine_TilS_C"/>
    <property type="match status" value="1"/>
</dbReference>
<comment type="similarity">
    <text evidence="8">Belongs to the tRNA(Ile)-lysidine synthase family.</text>
</comment>
<evidence type="ECO:0000256" key="2">
    <source>
        <dbReference type="ARBA" id="ARBA00022490"/>
    </source>
</evidence>
<organism evidence="10 11">
    <name type="scientific">Candidatus Blautia stercoripullorum</name>
    <dbReference type="NCBI Taxonomy" id="2838502"/>
    <lineage>
        <taxon>Bacteria</taxon>
        <taxon>Bacillati</taxon>
        <taxon>Bacillota</taxon>
        <taxon>Clostridia</taxon>
        <taxon>Lachnospirales</taxon>
        <taxon>Lachnospiraceae</taxon>
        <taxon>Blautia</taxon>
    </lineage>
</organism>
<evidence type="ECO:0000313" key="11">
    <source>
        <dbReference type="Proteomes" id="UP000823850"/>
    </source>
</evidence>
<feature type="binding site" evidence="8">
    <location>
        <begin position="28"/>
        <end position="33"/>
    </location>
    <ligand>
        <name>ATP</name>
        <dbReference type="ChEBI" id="CHEBI:30616"/>
    </ligand>
</feature>
<dbReference type="Gene3D" id="3.40.50.620">
    <property type="entry name" value="HUPs"/>
    <property type="match status" value="1"/>
</dbReference>
<sequence>MNIEEKVFSYIEKYNMIETGCHVLIGISGGADSVCLLFLLKKYAEKRNFSLTGIHVNHGIRGEEAGRDQRFTENLCQRLGIPLTVRHYPVPETAAAEKMSLEEAGRMVRRRAFLEERKRLGFSENPKAFRIALAHHENDNAETILHNLIRGTGAGGLGGILPVQKGSQGIYIRPLLCVSREEIRKFLSAREISWMEDSSNQDILYTRNRIRQIVIPEMEKINPKTVEHIGVTAGYMRSIEEYLQEQADMLYRRYVEKKNGEYCVKKELGREKEIMQEYVLLKTLSGAAGRRKDISRIHVESLKNLLGKGTGAEIFLPYGLRARQIYGDILIGKSRENSGMLLPLEFRIFSYENQQIPEKTYTKWFDYDRIKNSLKVRFRLPGDYFIINDRGGRKKLKDYFIDCKIPREEREKITLLAENSHILWAVGCRISEYYKITSQTKRVLEVHVKGVKEDE</sequence>
<dbReference type="InterPro" id="IPR014729">
    <property type="entry name" value="Rossmann-like_a/b/a_fold"/>
</dbReference>
<name>A0A9D2RA46_9FIRM</name>
<dbReference type="GO" id="GO:0006400">
    <property type="term" value="P:tRNA modification"/>
    <property type="evidence" value="ECO:0007669"/>
    <property type="project" value="UniProtKB-UniRule"/>
</dbReference>
<evidence type="ECO:0000256" key="1">
    <source>
        <dbReference type="ARBA" id="ARBA00004496"/>
    </source>
</evidence>
<protein>
    <recommendedName>
        <fullName evidence="8">tRNA(Ile)-lysidine synthase</fullName>
        <ecNumber evidence="8">6.3.4.19</ecNumber>
    </recommendedName>
    <alternativeName>
        <fullName evidence="8">tRNA(Ile)-2-lysyl-cytidine synthase</fullName>
    </alternativeName>
    <alternativeName>
        <fullName evidence="8">tRNA(Ile)-lysidine synthetase</fullName>
    </alternativeName>
</protein>
<evidence type="ECO:0000313" key="10">
    <source>
        <dbReference type="EMBL" id="HJD38631.1"/>
    </source>
</evidence>
<evidence type="ECO:0000256" key="3">
    <source>
        <dbReference type="ARBA" id="ARBA00022598"/>
    </source>
</evidence>
<dbReference type="Pfam" id="PF11734">
    <property type="entry name" value="TilS_C"/>
    <property type="match status" value="1"/>
</dbReference>
<comment type="domain">
    <text evidence="8">The N-terminal region contains the highly conserved SGGXDS motif, predicted to be a P-loop motif involved in ATP binding.</text>
</comment>
<dbReference type="PANTHER" id="PTHR43033">
    <property type="entry name" value="TRNA(ILE)-LYSIDINE SYNTHASE-RELATED"/>
    <property type="match status" value="1"/>
</dbReference>
<dbReference type="GO" id="GO:0005524">
    <property type="term" value="F:ATP binding"/>
    <property type="evidence" value="ECO:0007669"/>
    <property type="project" value="UniProtKB-UniRule"/>
</dbReference>
<dbReference type="AlphaFoldDB" id="A0A9D2RA46"/>
<dbReference type="Proteomes" id="UP000823850">
    <property type="component" value="Unassembled WGS sequence"/>
</dbReference>
<feature type="domain" description="Lysidine-tRNA(Ile) synthetase C-terminal" evidence="9">
    <location>
        <begin position="374"/>
        <end position="446"/>
    </location>
</feature>
<comment type="caution">
    <text evidence="10">The sequence shown here is derived from an EMBL/GenBank/DDBJ whole genome shotgun (WGS) entry which is preliminary data.</text>
</comment>
<evidence type="ECO:0000256" key="8">
    <source>
        <dbReference type="HAMAP-Rule" id="MF_01161"/>
    </source>
</evidence>
<keyword evidence="5 8" id="KW-0547">Nucleotide-binding</keyword>
<dbReference type="HAMAP" id="MF_01161">
    <property type="entry name" value="tRNA_Ile_lys_synt"/>
    <property type="match status" value="1"/>
</dbReference>
<dbReference type="EC" id="6.3.4.19" evidence="8"/>
<dbReference type="PANTHER" id="PTHR43033:SF1">
    <property type="entry name" value="TRNA(ILE)-LYSIDINE SYNTHASE-RELATED"/>
    <property type="match status" value="1"/>
</dbReference>
<dbReference type="SUPFAM" id="SSF56037">
    <property type="entry name" value="PheT/TilS domain"/>
    <property type="match status" value="1"/>
</dbReference>
<keyword evidence="2 8" id="KW-0963">Cytoplasm</keyword>
<accession>A0A9D2RA46</accession>
<dbReference type="Pfam" id="PF01171">
    <property type="entry name" value="ATP_bind_3"/>
    <property type="match status" value="1"/>
</dbReference>
<proteinExistence type="inferred from homology"/>
<dbReference type="InterPro" id="IPR012796">
    <property type="entry name" value="Lysidine-tRNA-synth_C"/>
</dbReference>
<keyword evidence="6 8" id="KW-0067">ATP-binding</keyword>
<keyword evidence="3 8" id="KW-0436">Ligase</keyword>
<evidence type="ECO:0000259" key="9">
    <source>
        <dbReference type="SMART" id="SM00977"/>
    </source>
</evidence>
<evidence type="ECO:0000256" key="6">
    <source>
        <dbReference type="ARBA" id="ARBA00022840"/>
    </source>
</evidence>
<comment type="function">
    <text evidence="8">Ligates lysine onto the cytidine present at position 34 of the AUA codon-specific tRNA(Ile) that contains the anticodon CAU, in an ATP-dependent manner. Cytidine is converted to lysidine, thus changing the amino acid specificity of the tRNA from methionine to isoleucine.</text>
</comment>
<gene>
    <name evidence="8 10" type="primary">tilS</name>
    <name evidence="10" type="ORF">H9913_01260</name>
</gene>
<comment type="catalytic activity">
    <reaction evidence="7 8">
        <text>cytidine(34) in tRNA(Ile2) + L-lysine + ATP = lysidine(34) in tRNA(Ile2) + AMP + diphosphate + H(+)</text>
        <dbReference type="Rhea" id="RHEA:43744"/>
        <dbReference type="Rhea" id="RHEA-COMP:10625"/>
        <dbReference type="Rhea" id="RHEA-COMP:10670"/>
        <dbReference type="ChEBI" id="CHEBI:15378"/>
        <dbReference type="ChEBI" id="CHEBI:30616"/>
        <dbReference type="ChEBI" id="CHEBI:32551"/>
        <dbReference type="ChEBI" id="CHEBI:33019"/>
        <dbReference type="ChEBI" id="CHEBI:82748"/>
        <dbReference type="ChEBI" id="CHEBI:83665"/>
        <dbReference type="ChEBI" id="CHEBI:456215"/>
        <dbReference type="EC" id="6.3.4.19"/>
    </reaction>
</comment>
<evidence type="ECO:0000256" key="7">
    <source>
        <dbReference type="ARBA" id="ARBA00048539"/>
    </source>
</evidence>
<reference evidence="10" key="2">
    <citation type="submission" date="2021-04" db="EMBL/GenBank/DDBJ databases">
        <authorList>
            <person name="Gilroy R."/>
        </authorList>
    </citation>
    <scope>NUCLEOTIDE SEQUENCE</scope>
    <source>
        <strain evidence="10">ChiW19-6364</strain>
    </source>
</reference>
<dbReference type="EMBL" id="DWUX01000020">
    <property type="protein sequence ID" value="HJD38631.1"/>
    <property type="molecule type" value="Genomic_DNA"/>
</dbReference>
<dbReference type="GO" id="GO:0032267">
    <property type="term" value="F:tRNA(Ile)-lysidine synthase activity"/>
    <property type="evidence" value="ECO:0007669"/>
    <property type="project" value="UniProtKB-EC"/>
</dbReference>
<dbReference type="SUPFAM" id="SSF52402">
    <property type="entry name" value="Adenine nucleotide alpha hydrolases-like"/>
    <property type="match status" value="1"/>
</dbReference>
<dbReference type="InterPro" id="IPR011063">
    <property type="entry name" value="TilS/TtcA_N"/>
</dbReference>